<dbReference type="Proteomes" id="UP000324832">
    <property type="component" value="Unassembled WGS sequence"/>
</dbReference>
<evidence type="ECO:0000313" key="2">
    <source>
        <dbReference type="Proteomes" id="UP000324832"/>
    </source>
</evidence>
<dbReference type="EMBL" id="FZQP02000003">
    <property type="protein sequence ID" value="VVC86372.1"/>
    <property type="molecule type" value="Genomic_DNA"/>
</dbReference>
<reference evidence="1 2" key="1">
    <citation type="submission" date="2017-07" db="EMBL/GenBank/DDBJ databases">
        <authorList>
            <person name="Talla V."/>
            <person name="Backstrom N."/>
        </authorList>
    </citation>
    <scope>NUCLEOTIDE SEQUENCE [LARGE SCALE GENOMIC DNA]</scope>
</reference>
<name>A0A5E4PMI5_9NEOP</name>
<protein>
    <submittedName>
        <fullName evidence="1">Uncharacterized protein</fullName>
    </submittedName>
</protein>
<organism evidence="1 2">
    <name type="scientific">Leptidea sinapis</name>
    <dbReference type="NCBI Taxonomy" id="189913"/>
    <lineage>
        <taxon>Eukaryota</taxon>
        <taxon>Metazoa</taxon>
        <taxon>Ecdysozoa</taxon>
        <taxon>Arthropoda</taxon>
        <taxon>Hexapoda</taxon>
        <taxon>Insecta</taxon>
        <taxon>Pterygota</taxon>
        <taxon>Neoptera</taxon>
        <taxon>Endopterygota</taxon>
        <taxon>Lepidoptera</taxon>
        <taxon>Glossata</taxon>
        <taxon>Ditrysia</taxon>
        <taxon>Papilionoidea</taxon>
        <taxon>Pieridae</taxon>
        <taxon>Dismorphiinae</taxon>
        <taxon>Leptidea</taxon>
    </lineage>
</organism>
<evidence type="ECO:0000313" key="1">
    <source>
        <dbReference type="EMBL" id="VVC86372.1"/>
    </source>
</evidence>
<dbReference type="AlphaFoldDB" id="A0A5E4PMI5"/>
<proteinExistence type="predicted"/>
<sequence>MADDILIIHFNDSQFTSSKRTGRSSIGTPPTRSTDDLVKIAGVPIVEQIFGGGLCPSVVVFQLIMMMIMSFIQVVVDSYCSNPKPEFSTAVKALHHLNPLVLFSGDAFSPSMYRSSWRSLGEAFVQQWTSSG</sequence>
<accession>A0A5E4PMI5</accession>
<keyword evidence="2" id="KW-1185">Reference proteome</keyword>
<gene>
    <name evidence="1" type="ORF">LSINAPIS_LOCUS207</name>
</gene>